<dbReference type="OrthoDB" id="1735494at2759"/>
<accession>A0A5N6R9W1</accession>
<gene>
    <name evidence="2" type="ORF">FH972_014405</name>
</gene>
<name>A0A5N6R9W1_9ROSI</name>
<keyword evidence="3" id="KW-1185">Reference proteome</keyword>
<feature type="domain" description="At1g61900-like C-terminal" evidence="1">
    <location>
        <begin position="1"/>
        <end position="44"/>
    </location>
</feature>
<evidence type="ECO:0000313" key="3">
    <source>
        <dbReference type="Proteomes" id="UP000327013"/>
    </source>
</evidence>
<reference evidence="2 3" key="1">
    <citation type="submission" date="2019-06" db="EMBL/GenBank/DDBJ databases">
        <title>A chromosomal-level reference genome of Carpinus fangiana (Coryloideae, Betulaceae).</title>
        <authorList>
            <person name="Yang X."/>
            <person name="Wang Z."/>
            <person name="Zhang L."/>
            <person name="Hao G."/>
            <person name="Liu J."/>
            <person name="Yang Y."/>
        </authorList>
    </citation>
    <scope>NUCLEOTIDE SEQUENCE [LARGE SCALE GENOMIC DNA]</scope>
    <source>
        <strain evidence="2">Cfa_2016G</strain>
        <tissue evidence="2">Leaf</tissue>
    </source>
</reference>
<evidence type="ECO:0000313" key="2">
    <source>
        <dbReference type="EMBL" id="KAE8075712.1"/>
    </source>
</evidence>
<dbReference type="EMBL" id="CM017326">
    <property type="protein sequence ID" value="KAE8075712.1"/>
    <property type="molecule type" value="Genomic_DNA"/>
</dbReference>
<dbReference type="InterPro" id="IPR059003">
    <property type="entry name" value="At1g61900_C"/>
</dbReference>
<proteinExistence type="predicted"/>
<dbReference type="Pfam" id="PF26584">
    <property type="entry name" value="At1g61900"/>
    <property type="match status" value="1"/>
</dbReference>
<dbReference type="PANTHER" id="PTHR33831:SF8">
    <property type="entry name" value="SPARK DOMAIN-CONTAINING PROTEIN"/>
    <property type="match status" value="1"/>
</dbReference>
<sequence length="168" mass="18619">MESYVSQLQQQSFLTNLQALYCAASLGMRLQKANVSYNVYNLCHINLKDFSLPGAKSFLALQPSASATMDTSFFMLIKFSCSVTNVDEFECTVESSRLMMPARKIALNGMSNMDGFPVSPEHSTRIDDCKNIVCRLCVSTATAELPHQLASLKLCCITWHEVVNTPTT</sequence>
<organism evidence="2 3">
    <name type="scientific">Carpinus fangiana</name>
    <dbReference type="NCBI Taxonomy" id="176857"/>
    <lineage>
        <taxon>Eukaryota</taxon>
        <taxon>Viridiplantae</taxon>
        <taxon>Streptophyta</taxon>
        <taxon>Embryophyta</taxon>
        <taxon>Tracheophyta</taxon>
        <taxon>Spermatophyta</taxon>
        <taxon>Magnoliopsida</taxon>
        <taxon>eudicotyledons</taxon>
        <taxon>Gunneridae</taxon>
        <taxon>Pentapetalae</taxon>
        <taxon>rosids</taxon>
        <taxon>fabids</taxon>
        <taxon>Fagales</taxon>
        <taxon>Betulaceae</taxon>
        <taxon>Carpinus</taxon>
    </lineage>
</organism>
<dbReference type="PANTHER" id="PTHR33831">
    <property type="entry name" value="GPI-ANCHORED PROTEIN"/>
    <property type="match status" value="1"/>
</dbReference>
<evidence type="ECO:0000259" key="1">
    <source>
        <dbReference type="Pfam" id="PF26584"/>
    </source>
</evidence>
<dbReference type="GO" id="GO:0005886">
    <property type="term" value="C:plasma membrane"/>
    <property type="evidence" value="ECO:0007669"/>
    <property type="project" value="TreeGrafter"/>
</dbReference>
<dbReference type="Proteomes" id="UP000327013">
    <property type="component" value="Chromosome 6"/>
</dbReference>
<dbReference type="AlphaFoldDB" id="A0A5N6R9W1"/>
<protein>
    <recommendedName>
        <fullName evidence="1">At1g61900-like C-terminal domain-containing protein</fullName>
    </recommendedName>
</protein>
<dbReference type="InterPro" id="IPR040336">
    <property type="entry name" value="At1g61900-like"/>
</dbReference>